<dbReference type="InterPro" id="IPR037397">
    <property type="entry name" value="RTN4IP1"/>
</dbReference>
<evidence type="ECO:0000256" key="1">
    <source>
        <dbReference type="ARBA" id="ARBA00004173"/>
    </source>
</evidence>
<dbReference type="AlphaFoldDB" id="A0A1B6CS42"/>
<dbReference type="Gene3D" id="3.90.180.10">
    <property type="entry name" value="Medium-chain alcohol dehydrogenases, catalytic domain"/>
    <property type="match status" value="1"/>
</dbReference>
<dbReference type="FunFam" id="3.40.50.720:FF:000147">
    <property type="entry name" value="Reticulon-4-interacting protein 1 homolog, mitochondrial"/>
    <property type="match status" value="1"/>
</dbReference>
<comment type="similarity">
    <text evidence="2">Belongs to the zinc-containing alcohol dehydrogenase family. Quinone oxidoreductase subfamily.</text>
</comment>
<dbReference type="CDD" id="cd08248">
    <property type="entry name" value="RTN4I1"/>
    <property type="match status" value="1"/>
</dbReference>
<evidence type="ECO:0000256" key="3">
    <source>
        <dbReference type="ARBA" id="ARBA00022946"/>
    </source>
</evidence>
<dbReference type="Gene3D" id="3.40.50.720">
    <property type="entry name" value="NAD(P)-binding Rossmann-like Domain"/>
    <property type="match status" value="1"/>
</dbReference>
<dbReference type="PANTHER" id="PTHR11695">
    <property type="entry name" value="ALCOHOL DEHYDROGENASE RELATED"/>
    <property type="match status" value="1"/>
</dbReference>
<protein>
    <recommendedName>
        <fullName evidence="6">Enoyl reductase (ER) domain-containing protein</fullName>
    </recommendedName>
</protein>
<gene>
    <name evidence="7" type="ORF">g.8391</name>
</gene>
<dbReference type="SUPFAM" id="SSF51735">
    <property type="entry name" value="NAD(P)-binding Rossmann-fold domains"/>
    <property type="match status" value="1"/>
</dbReference>
<dbReference type="SMART" id="SM00829">
    <property type="entry name" value="PKS_ER"/>
    <property type="match status" value="1"/>
</dbReference>
<dbReference type="InterPro" id="IPR036291">
    <property type="entry name" value="NAD(P)-bd_dom_sf"/>
</dbReference>
<dbReference type="InterPro" id="IPR020843">
    <property type="entry name" value="ER"/>
</dbReference>
<feature type="domain" description="Enoyl reductase (ER)" evidence="6">
    <location>
        <begin position="53"/>
        <end position="400"/>
    </location>
</feature>
<accession>A0A1B6CS42</accession>
<organism evidence="7">
    <name type="scientific">Clastoptera arizonana</name>
    <name type="common">Arizona spittle bug</name>
    <dbReference type="NCBI Taxonomy" id="38151"/>
    <lineage>
        <taxon>Eukaryota</taxon>
        <taxon>Metazoa</taxon>
        <taxon>Ecdysozoa</taxon>
        <taxon>Arthropoda</taxon>
        <taxon>Hexapoda</taxon>
        <taxon>Insecta</taxon>
        <taxon>Pterygota</taxon>
        <taxon>Neoptera</taxon>
        <taxon>Paraneoptera</taxon>
        <taxon>Hemiptera</taxon>
        <taxon>Auchenorrhyncha</taxon>
        <taxon>Cercopoidea</taxon>
        <taxon>Clastopteridae</taxon>
        <taxon>Clastoptera</taxon>
    </lineage>
</organism>
<dbReference type="Pfam" id="PF13602">
    <property type="entry name" value="ADH_zinc_N_2"/>
    <property type="match status" value="1"/>
</dbReference>
<comment type="subcellular location">
    <subcellularLocation>
        <location evidence="1">Mitochondrion</location>
    </subcellularLocation>
</comment>
<evidence type="ECO:0000256" key="2">
    <source>
        <dbReference type="ARBA" id="ARBA00010371"/>
    </source>
</evidence>
<evidence type="ECO:0000256" key="5">
    <source>
        <dbReference type="ARBA" id="ARBA00023128"/>
    </source>
</evidence>
<name>A0A1B6CS42_9HEMI</name>
<dbReference type="Pfam" id="PF08240">
    <property type="entry name" value="ADH_N"/>
    <property type="match status" value="1"/>
</dbReference>
<dbReference type="PANTHER" id="PTHR11695:SF294">
    <property type="entry name" value="RETICULON-4-INTERACTING PROTEIN 1, MITOCHONDRIAL"/>
    <property type="match status" value="1"/>
</dbReference>
<dbReference type="GO" id="GO:0005739">
    <property type="term" value="C:mitochondrion"/>
    <property type="evidence" value="ECO:0007669"/>
    <property type="project" value="UniProtKB-SubCell"/>
</dbReference>
<keyword evidence="3" id="KW-0809">Transit peptide</keyword>
<keyword evidence="5" id="KW-0496">Mitochondrion</keyword>
<dbReference type="InterPro" id="IPR011032">
    <property type="entry name" value="GroES-like_sf"/>
</dbReference>
<dbReference type="GO" id="GO:0016491">
    <property type="term" value="F:oxidoreductase activity"/>
    <property type="evidence" value="ECO:0007669"/>
    <property type="project" value="UniProtKB-KW"/>
</dbReference>
<evidence type="ECO:0000259" key="6">
    <source>
        <dbReference type="SMART" id="SM00829"/>
    </source>
</evidence>
<sequence length="402" mass="44451">MALKITLMSRINSQKLFRKISTTYSTIAAPKLQNEFEGEEIHKMAAWQIHSYGGLEELQLGRNVRIPFIQSPNEVLIKVLSSSVNPLDIAMIGGYGSTLLNKMRQLETCKTETVLEFPMTLGRDFTGEIVGKGNAVSKHFKIGDVVFGVQPPHKQGCHAQYVIADYNLIHHKPENLSIVDASCMLYTGLTAWSALQITGELCILPPKGRRILVIGASGGVGTISVQLLKAWEADVVATCRTDAVSLLKSLGVDNIIDYTQPEAMENIKSAGKYDIILDAAGLQETEFPQYIECLKDWNFAKFITLKSPLLKNTDTYGILQGMVRNAAELILPNIMMGALAKGSTLRWGYFMPINRGIKEISRLLETKQIIPVVESVMNVTELPAAYERMKNGHLRGKVVLTI</sequence>
<proteinExistence type="inferred from homology"/>
<keyword evidence="4" id="KW-0560">Oxidoreductase</keyword>
<evidence type="ECO:0000313" key="7">
    <source>
        <dbReference type="EMBL" id="JAS16280.1"/>
    </source>
</evidence>
<reference evidence="7" key="1">
    <citation type="submission" date="2015-12" db="EMBL/GenBank/DDBJ databases">
        <title>De novo transcriptome assembly of four potential Pierce s Disease insect vectors from Arizona vineyards.</title>
        <authorList>
            <person name="Tassone E.E."/>
        </authorList>
    </citation>
    <scope>NUCLEOTIDE SEQUENCE</scope>
</reference>
<evidence type="ECO:0000256" key="4">
    <source>
        <dbReference type="ARBA" id="ARBA00023002"/>
    </source>
</evidence>
<dbReference type="EMBL" id="GEDC01021018">
    <property type="protein sequence ID" value="JAS16280.1"/>
    <property type="molecule type" value="Transcribed_RNA"/>
</dbReference>
<dbReference type="InterPro" id="IPR013154">
    <property type="entry name" value="ADH-like_N"/>
</dbReference>
<dbReference type="InterPro" id="IPR050700">
    <property type="entry name" value="YIM1/Zinc_Alcohol_DH_Fams"/>
</dbReference>
<dbReference type="SUPFAM" id="SSF50129">
    <property type="entry name" value="GroES-like"/>
    <property type="match status" value="1"/>
</dbReference>